<dbReference type="AlphaFoldDB" id="A0A934SYB8"/>
<evidence type="ECO:0000256" key="1">
    <source>
        <dbReference type="SAM" id="SignalP"/>
    </source>
</evidence>
<proteinExistence type="predicted"/>
<dbReference type="Pfam" id="PF13462">
    <property type="entry name" value="Thioredoxin_4"/>
    <property type="match status" value="1"/>
</dbReference>
<dbReference type="SUPFAM" id="SSF52833">
    <property type="entry name" value="Thioredoxin-like"/>
    <property type="match status" value="1"/>
</dbReference>
<evidence type="ECO:0000313" key="4">
    <source>
        <dbReference type="Proteomes" id="UP000622890"/>
    </source>
</evidence>
<name>A0A934SYB8_9BURK</name>
<dbReference type="InterPro" id="IPR012336">
    <property type="entry name" value="Thioredoxin-like_fold"/>
</dbReference>
<organism evidence="3 4">
    <name type="scientific">Noviherbaspirillum pedocola</name>
    <dbReference type="NCBI Taxonomy" id="2801341"/>
    <lineage>
        <taxon>Bacteria</taxon>
        <taxon>Pseudomonadati</taxon>
        <taxon>Pseudomonadota</taxon>
        <taxon>Betaproteobacteria</taxon>
        <taxon>Burkholderiales</taxon>
        <taxon>Oxalobacteraceae</taxon>
        <taxon>Noviherbaspirillum</taxon>
    </lineage>
</organism>
<dbReference type="EMBL" id="JAEPBG010000015">
    <property type="protein sequence ID" value="MBK4737823.1"/>
    <property type="molecule type" value="Genomic_DNA"/>
</dbReference>
<evidence type="ECO:0000259" key="2">
    <source>
        <dbReference type="Pfam" id="PF13462"/>
    </source>
</evidence>
<feature type="chain" id="PRO_5037966918" evidence="1">
    <location>
        <begin position="23"/>
        <end position="206"/>
    </location>
</feature>
<evidence type="ECO:0000313" key="3">
    <source>
        <dbReference type="EMBL" id="MBK4737823.1"/>
    </source>
</evidence>
<accession>A0A934SYB8</accession>
<feature type="domain" description="Thioredoxin-like fold" evidence="2">
    <location>
        <begin position="46"/>
        <end position="186"/>
    </location>
</feature>
<reference evidence="3" key="1">
    <citation type="submission" date="2021-01" db="EMBL/GenBank/DDBJ databases">
        <title>Genome sequence of strain Noviherbaspirillum sp. DKR-6.</title>
        <authorList>
            <person name="Chaudhary D.K."/>
        </authorList>
    </citation>
    <scope>NUCLEOTIDE SEQUENCE</scope>
    <source>
        <strain evidence="3">DKR-6</strain>
    </source>
</reference>
<sequence length="206" mass="22716">MNRRLFLAQAGALLAAPAIASAQKAESQPLKMPFREVGFRLADSRKVLCFFAFTCPVCAAYHASIAQWGESLPQGWQLEFVPVTLPQRDTVIAARAYFAALKADRAKIYDFVGSAYTEIQDRGMKQDDPRTWETAAKVAKMPGFAESWQKVTTEAVKKSYDDLVAYQVSATPTLAIGGRYVITPDDTNGDRELFFKLAGAMVSKSM</sequence>
<dbReference type="Proteomes" id="UP000622890">
    <property type="component" value="Unassembled WGS sequence"/>
</dbReference>
<feature type="signal peptide" evidence="1">
    <location>
        <begin position="1"/>
        <end position="22"/>
    </location>
</feature>
<keyword evidence="4" id="KW-1185">Reference proteome</keyword>
<dbReference type="Gene3D" id="3.40.30.10">
    <property type="entry name" value="Glutaredoxin"/>
    <property type="match status" value="1"/>
</dbReference>
<dbReference type="InterPro" id="IPR036249">
    <property type="entry name" value="Thioredoxin-like_sf"/>
</dbReference>
<dbReference type="PANTHER" id="PTHR35891:SF3">
    <property type="entry name" value="THIOL:DISULFIDE INTERCHANGE PROTEIN DSBL"/>
    <property type="match status" value="1"/>
</dbReference>
<protein>
    <submittedName>
        <fullName evidence="3">Thioredoxin domain-containing protein</fullName>
    </submittedName>
</protein>
<dbReference type="InterPro" id="IPR050824">
    <property type="entry name" value="Thiol_disulfide_DsbA"/>
</dbReference>
<dbReference type="PANTHER" id="PTHR35891">
    <property type="entry name" value="THIOL:DISULFIDE INTERCHANGE PROTEIN DSBA"/>
    <property type="match status" value="1"/>
</dbReference>
<gene>
    <name evidence="3" type="ORF">JJB74_24650</name>
</gene>
<comment type="caution">
    <text evidence="3">The sequence shown here is derived from an EMBL/GenBank/DDBJ whole genome shotgun (WGS) entry which is preliminary data.</text>
</comment>
<keyword evidence="1" id="KW-0732">Signal</keyword>